<gene>
    <name evidence="4" type="ORF">A9A72_123342</name>
</gene>
<dbReference type="GO" id="GO:0016747">
    <property type="term" value="F:acyltransferase activity, transferring groups other than amino-acyl groups"/>
    <property type="evidence" value="ECO:0007669"/>
    <property type="project" value="InterPro"/>
</dbReference>
<organism evidence="4 5">
    <name type="scientific">Stutzerimonas stutzeri</name>
    <name type="common">Pseudomonas stutzeri</name>
    <dbReference type="NCBI Taxonomy" id="316"/>
    <lineage>
        <taxon>Bacteria</taxon>
        <taxon>Pseudomonadati</taxon>
        <taxon>Pseudomonadota</taxon>
        <taxon>Gammaproteobacteria</taxon>
        <taxon>Pseudomonadales</taxon>
        <taxon>Pseudomonadaceae</taxon>
        <taxon>Stutzerimonas</taxon>
    </lineage>
</organism>
<evidence type="ECO:0000313" key="4">
    <source>
        <dbReference type="EMBL" id="TYP63567.1"/>
    </source>
</evidence>
<dbReference type="InterPro" id="IPR016181">
    <property type="entry name" value="Acyl_CoA_acyltransferase"/>
</dbReference>
<proteinExistence type="predicted"/>
<dbReference type="PROSITE" id="PS51186">
    <property type="entry name" value="GNAT"/>
    <property type="match status" value="1"/>
</dbReference>
<dbReference type="PANTHER" id="PTHR43877">
    <property type="entry name" value="AMINOALKYLPHOSPHONATE N-ACETYLTRANSFERASE-RELATED-RELATED"/>
    <property type="match status" value="1"/>
</dbReference>
<dbReference type="Gene3D" id="3.40.630.30">
    <property type="match status" value="1"/>
</dbReference>
<dbReference type="PANTHER" id="PTHR43877:SF1">
    <property type="entry name" value="ACETYLTRANSFERASE"/>
    <property type="match status" value="1"/>
</dbReference>
<reference evidence="4 5" key="1">
    <citation type="submission" date="2019-07" db="EMBL/GenBank/DDBJ databases">
        <title>Deep subsurface shale carbon reservoir microbial communities from Ohio and West Virginia, USA.</title>
        <authorList>
            <person name="Wrighton K."/>
        </authorList>
    </citation>
    <scope>NUCLEOTIDE SEQUENCE [LARGE SCALE GENOMIC DNA]</scope>
    <source>
        <strain evidence="4 5">NP_8Ht</strain>
    </source>
</reference>
<evidence type="ECO:0000256" key="1">
    <source>
        <dbReference type="ARBA" id="ARBA00022679"/>
    </source>
</evidence>
<dbReference type="AlphaFoldDB" id="A0A5S5B969"/>
<accession>A0A5S5B969</accession>
<dbReference type="SUPFAM" id="SSF55729">
    <property type="entry name" value="Acyl-CoA N-acyltransferases (Nat)"/>
    <property type="match status" value="1"/>
</dbReference>
<evidence type="ECO:0000313" key="5">
    <source>
        <dbReference type="Proteomes" id="UP000324282"/>
    </source>
</evidence>
<sequence length="177" mass="19650">MAGRLRPSVVLMFQLRAMQVRDIPAVMSIQEESYSAELLESEAVICNRLAASPQLAWVAEDDEGVCAYLFAYRSRVGKVTPLDGEFQPHAEADCLYLHDLAVSRRASGRGIGPALVRKNLEQARAHQLRYSALVSVQESEAFWSRLGYAAQTELEPPQASNLASYQIPAVYMVRALH</sequence>
<feature type="domain" description="N-acetyltransferase" evidence="3">
    <location>
        <begin position="13"/>
        <end position="177"/>
    </location>
</feature>
<dbReference type="CDD" id="cd04301">
    <property type="entry name" value="NAT_SF"/>
    <property type="match status" value="1"/>
</dbReference>
<evidence type="ECO:0000256" key="2">
    <source>
        <dbReference type="ARBA" id="ARBA00023315"/>
    </source>
</evidence>
<keyword evidence="1 4" id="KW-0808">Transferase</keyword>
<comment type="caution">
    <text evidence="4">The sequence shown here is derived from an EMBL/GenBank/DDBJ whole genome shotgun (WGS) entry which is preliminary data.</text>
</comment>
<dbReference type="InterPro" id="IPR050832">
    <property type="entry name" value="Bact_Acetyltransf"/>
</dbReference>
<evidence type="ECO:0000259" key="3">
    <source>
        <dbReference type="PROSITE" id="PS51186"/>
    </source>
</evidence>
<dbReference type="Pfam" id="PF00583">
    <property type="entry name" value="Acetyltransf_1"/>
    <property type="match status" value="1"/>
</dbReference>
<dbReference type="Proteomes" id="UP000324282">
    <property type="component" value="Unassembled WGS sequence"/>
</dbReference>
<protein>
    <submittedName>
        <fullName evidence="4">Putative N-acetyltransferase YhbS</fullName>
    </submittedName>
</protein>
<dbReference type="EMBL" id="VNHQ01000013">
    <property type="protein sequence ID" value="TYP63567.1"/>
    <property type="molecule type" value="Genomic_DNA"/>
</dbReference>
<name>A0A5S5B969_STUST</name>
<keyword evidence="2" id="KW-0012">Acyltransferase</keyword>
<dbReference type="InterPro" id="IPR000182">
    <property type="entry name" value="GNAT_dom"/>
</dbReference>